<evidence type="ECO:0000313" key="2">
    <source>
        <dbReference type="Proteomes" id="UP000076738"/>
    </source>
</evidence>
<reference evidence="1 2" key="1">
    <citation type="journal article" date="2016" name="Mol. Biol. Evol.">
        <title>Comparative Genomics of Early-Diverging Mushroom-Forming Fungi Provides Insights into the Origins of Lignocellulose Decay Capabilities.</title>
        <authorList>
            <person name="Nagy L.G."/>
            <person name="Riley R."/>
            <person name="Tritt A."/>
            <person name="Adam C."/>
            <person name="Daum C."/>
            <person name="Floudas D."/>
            <person name="Sun H."/>
            <person name="Yadav J.S."/>
            <person name="Pangilinan J."/>
            <person name="Larsson K.H."/>
            <person name="Matsuura K."/>
            <person name="Barry K."/>
            <person name="Labutti K."/>
            <person name="Kuo R."/>
            <person name="Ohm R.A."/>
            <person name="Bhattacharya S.S."/>
            <person name="Shirouzu T."/>
            <person name="Yoshinaga Y."/>
            <person name="Martin F.M."/>
            <person name="Grigoriev I.V."/>
            <person name="Hibbett D.S."/>
        </authorList>
    </citation>
    <scope>NUCLEOTIDE SEQUENCE [LARGE SCALE GENOMIC DNA]</scope>
    <source>
        <strain evidence="1 2">TUFC12733</strain>
    </source>
</reference>
<proteinExistence type="predicted"/>
<dbReference type="AlphaFoldDB" id="A0A167QA47"/>
<name>A0A167QA47_CALVF</name>
<protein>
    <submittedName>
        <fullName evidence="1">Uncharacterized protein</fullName>
    </submittedName>
</protein>
<organism evidence="1 2">
    <name type="scientific">Calocera viscosa (strain TUFC12733)</name>
    <dbReference type="NCBI Taxonomy" id="1330018"/>
    <lineage>
        <taxon>Eukaryota</taxon>
        <taxon>Fungi</taxon>
        <taxon>Dikarya</taxon>
        <taxon>Basidiomycota</taxon>
        <taxon>Agaricomycotina</taxon>
        <taxon>Dacrymycetes</taxon>
        <taxon>Dacrymycetales</taxon>
        <taxon>Dacrymycetaceae</taxon>
        <taxon>Calocera</taxon>
    </lineage>
</organism>
<dbReference type="Proteomes" id="UP000076738">
    <property type="component" value="Unassembled WGS sequence"/>
</dbReference>
<dbReference type="EMBL" id="KV417271">
    <property type="protein sequence ID" value="KZO99569.1"/>
    <property type="molecule type" value="Genomic_DNA"/>
</dbReference>
<evidence type="ECO:0000313" key="1">
    <source>
        <dbReference type="EMBL" id="KZO99569.1"/>
    </source>
</evidence>
<accession>A0A167QA47</accession>
<gene>
    <name evidence="1" type="ORF">CALVIDRAFT_533988</name>
</gene>
<dbReference type="OrthoDB" id="3344043at2759"/>
<dbReference type="STRING" id="1330018.A0A167QA47"/>
<keyword evidence="2" id="KW-1185">Reference proteome</keyword>
<sequence length="854" mass="92764">MATPTSSLPGSSSNALSTGTGNSFQVQGQVDIPSIGTLTYDAASALLARTVDCGIEPHTLTAAYAIGARVALGPLAADNVFRAVRDLKVAAAFQQVLWFGFGIKHLIRRMVESKEGLGVIGLIGCMSECYPAPVCVSILERLFPAMDLPVQLAPSQDQWRRLVEALSGALSSSYFGFLLEKITDDCPGLPTAITFPPPSTSAKSKRPTYRQLQPVPVKELVEALHQALHLSTSTGGSIHLIGGPDCGWVAAVAHWLMDLTVKIHKPNSVMVLGGRSRHEIMLEVTYADGLQLKQVKVAERCYVIPGGQDLLRQFSHVSQTPLQPAGDYGRVSWEKALSRTFGPAAEELLFGPGSAECGRAMGYAAHLFGLYGLQPDLPACLRSISGCRLSCGVDFPDTALHYLPELEQATALMQSMRQTIVEASNTLSFMDAEKLFNQAMSAVCRQCDCVQCSPAAYNRHASVEATMPIRSCKLGLVLFLCVLVLILSRVSVEVSLGPRRSALEHWYLNCISKLPERRENHVAKTLSGIQFQTCLREVVKIDYLREVLRIFTLPISSPGDVTQETAQACALSSRGICVYMRALCAITDEPLEISRIHVIPGCIEFNGTVYERVVDAKQQPAGRFEGTLEGHWAPYNDHDGTFIDSSSKRISSNMAVYESGNDSATLCARYDVQLPNLRSKVVICPADISETVLCATFPVHCPGYLFPPSGAGEIHVISAERVWFTKRRGISALQIHMMASSPNDGLLVGLRILPTQVLSRWVALHDSGRPADDLPLTGLRDFAISVVLGSGKDQRGEVPFLQTGQCLSCCVNTLREMCTASDKRGEKSVHGIPVIIVRDTEALRGRSNRLLTNE</sequence>